<dbReference type="SUPFAM" id="SSF52540">
    <property type="entry name" value="P-loop containing nucleoside triphosphate hydrolases"/>
    <property type="match status" value="1"/>
</dbReference>
<evidence type="ECO:0000313" key="12">
    <source>
        <dbReference type="Proteomes" id="UP001586593"/>
    </source>
</evidence>
<keyword evidence="7" id="KW-0418">Kinase</keyword>
<evidence type="ECO:0000313" key="11">
    <source>
        <dbReference type="EMBL" id="KAL1875955.1"/>
    </source>
</evidence>
<keyword evidence="5" id="KW-0808">Transferase</keyword>
<evidence type="ECO:0000256" key="3">
    <source>
        <dbReference type="ARBA" id="ARBA00018706"/>
    </source>
</evidence>
<dbReference type="InterPro" id="IPR032319">
    <property type="entry name" value="CLP1_P"/>
</dbReference>
<dbReference type="InterPro" id="IPR027417">
    <property type="entry name" value="P-loop_NTPase"/>
</dbReference>
<evidence type="ECO:0000256" key="5">
    <source>
        <dbReference type="ARBA" id="ARBA00022679"/>
    </source>
</evidence>
<gene>
    <name evidence="11" type="ORF">VTK73DRAFT_9666</name>
</gene>
<dbReference type="Pfam" id="PF16575">
    <property type="entry name" value="CLP1_P"/>
    <property type="match status" value="1"/>
</dbReference>
<comment type="similarity">
    <text evidence="2">Belongs to the Clp1 family. NOL9/GRC3 subfamily.</text>
</comment>
<feature type="compositionally biased region" description="Polar residues" evidence="9">
    <location>
        <begin position="51"/>
        <end position="66"/>
    </location>
</feature>
<evidence type="ECO:0000256" key="7">
    <source>
        <dbReference type="ARBA" id="ARBA00022777"/>
    </source>
</evidence>
<protein>
    <recommendedName>
        <fullName evidence="4">Polynucleotide 5'-hydroxyl-kinase GRC3</fullName>
    </recommendedName>
    <alternativeName>
        <fullName evidence="3">Polynucleotide 5'-hydroxyl-kinase grc3</fullName>
    </alternativeName>
</protein>
<dbReference type="PANTHER" id="PTHR12755:SF3">
    <property type="entry name" value="POLYNUCLEOTIDE 5'-HYDROXYL-KINASE NOL9"/>
    <property type="match status" value="1"/>
</dbReference>
<dbReference type="Gene3D" id="3.40.50.300">
    <property type="entry name" value="P-loop containing nucleotide triphosphate hydrolases"/>
    <property type="match status" value="1"/>
</dbReference>
<dbReference type="Proteomes" id="UP001586593">
    <property type="component" value="Unassembled WGS sequence"/>
</dbReference>
<reference evidence="11 12" key="1">
    <citation type="journal article" date="2024" name="Commun. Biol.">
        <title>Comparative genomic analysis of thermophilic fungi reveals convergent evolutionary adaptations and gene losses.</title>
        <authorList>
            <person name="Steindorff A.S."/>
            <person name="Aguilar-Pontes M.V."/>
            <person name="Robinson A.J."/>
            <person name="Andreopoulos B."/>
            <person name="LaButti K."/>
            <person name="Kuo A."/>
            <person name="Mondo S."/>
            <person name="Riley R."/>
            <person name="Otillar R."/>
            <person name="Haridas S."/>
            <person name="Lipzen A."/>
            <person name="Grimwood J."/>
            <person name="Schmutz J."/>
            <person name="Clum A."/>
            <person name="Reid I.D."/>
            <person name="Moisan M.C."/>
            <person name="Butler G."/>
            <person name="Nguyen T.T.M."/>
            <person name="Dewar K."/>
            <person name="Conant G."/>
            <person name="Drula E."/>
            <person name="Henrissat B."/>
            <person name="Hansel C."/>
            <person name="Singer S."/>
            <person name="Hutchinson M.I."/>
            <person name="de Vries R.P."/>
            <person name="Natvig D.O."/>
            <person name="Powell A.J."/>
            <person name="Tsang A."/>
            <person name="Grigoriev I.V."/>
        </authorList>
    </citation>
    <scope>NUCLEOTIDE SEQUENCE [LARGE SCALE GENOMIC DNA]</scope>
    <source>
        <strain evidence="11 12">ATCC 24622</strain>
    </source>
</reference>
<evidence type="ECO:0000256" key="6">
    <source>
        <dbReference type="ARBA" id="ARBA00022741"/>
    </source>
</evidence>
<name>A0ABR3XJU4_9PEZI</name>
<evidence type="ECO:0000256" key="9">
    <source>
        <dbReference type="SAM" id="MobiDB-lite"/>
    </source>
</evidence>
<dbReference type="PANTHER" id="PTHR12755">
    <property type="entry name" value="CLEAVAGE/POLYADENYLATION FACTOR IA SUBUNIT CLP1P"/>
    <property type="match status" value="1"/>
</dbReference>
<dbReference type="EMBL" id="JAZHXJ010000083">
    <property type="protein sequence ID" value="KAL1875955.1"/>
    <property type="molecule type" value="Genomic_DNA"/>
</dbReference>
<dbReference type="InterPro" id="IPR045116">
    <property type="entry name" value="Clp1/Grc3"/>
</dbReference>
<feature type="domain" description="Clp1 P-loop" evidence="10">
    <location>
        <begin position="283"/>
        <end position="478"/>
    </location>
</feature>
<feature type="region of interest" description="Disordered" evidence="9">
    <location>
        <begin position="695"/>
        <end position="715"/>
    </location>
</feature>
<proteinExistence type="inferred from homology"/>
<keyword evidence="12" id="KW-1185">Reference proteome</keyword>
<evidence type="ECO:0000256" key="8">
    <source>
        <dbReference type="ARBA" id="ARBA00022840"/>
    </source>
</evidence>
<comment type="caution">
    <text evidence="11">The sequence shown here is derived from an EMBL/GenBank/DDBJ whole genome shotgun (WGS) entry which is preliminary data.</text>
</comment>
<evidence type="ECO:0000256" key="2">
    <source>
        <dbReference type="ARBA" id="ARBA00011003"/>
    </source>
</evidence>
<evidence type="ECO:0000256" key="1">
    <source>
        <dbReference type="ARBA" id="ARBA00003798"/>
    </source>
</evidence>
<keyword evidence="8" id="KW-0067">ATP-binding</keyword>
<accession>A0ABR3XJU4</accession>
<keyword evidence="6" id="KW-0547">Nucleotide-binding</keyword>
<comment type="function">
    <text evidence="1">Polynucleotide 5'-kinase involved in rRNA processing.</text>
</comment>
<organism evidence="11 12">
    <name type="scientific">Phialemonium thermophilum</name>
    <dbReference type="NCBI Taxonomy" id="223376"/>
    <lineage>
        <taxon>Eukaryota</taxon>
        <taxon>Fungi</taxon>
        <taxon>Dikarya</taxon>
        <taxon>Ascomycota</taxon>
        <taxon>Pezizomycotina</taxon>
        <taxon>Sordariomycetes</taxon>
        <taxon>Sordariomycetidae</taxon>
        <taxon>Cephalothecales</taxon>
        <taxon>Cephalothecaceae</taxon>
        <taxon>Phialemonium</taxon>
    </lineage>
</organism>
<evidence type="ECO:0000256" key="4">
    <source>
        <dbReference type="ARBA" id="ARBA00019824"/>
    </source>
</evidence>
<evidence type="ECO:0000259" key="10">
    <source>
        <dbReference type="Pfam" id="PF16575"/>
    </source>
</evidence>
<sequence>MTPNKRRKLEEEPVKKSLISAFAARKALLRSQSGHPADPSSRLTGEHGLTSLDNKVSLSRASSAESTGDIAVESSNRHSHLNSSSNQYVPLTDVPGITPSEAAGSEARPTVIHYSTFRPNKGNFHKNSAGRCTLKLETGQRLVLLGSYGLSISHGLLTIAGATLRPADHTHWVHAPHCHALPVLRAVENTTLELQPHPAAGGLRALETLSPAFGKLWNDSRPQAAANRSKSGGDETYQIIYTSEDGPKKAVLQELKSPAEWNKKISELVPGRPSRPGMLLVCGPKGSGKSTFARLLGNRLLTHRVSPRKRTWQSIAFLDLDPGQPEFSVPGVISLVRLTTPNLAPPFCHAYLEQGDSALIRSHAIASVTPALDPDHFLECALELFDQYCETLGSKVPLIINTPGWIQGTGLDLLLGLVRKVQPSEVIYMSQEGPEEAVEGLRGACRQIPFTALPSQGSEFTSRTALHFRSMQAMSYFHSAASSPPHHVPKWTPKPLTDFVPWKVSFRGKNRGFLGIFCYDYQPPPDLLIEATNGTILAIVVIERDLAFRGLLSVIRSAGIPPGEEVGYSYASTEDHGIQKAVVDPVPIQWTPEGIPIIPNPSGSTLDPRHSRLAGLGLVRGIDVVRGEIQLLTPLPADTITALAQTSSKNVVLVAGKFETPTWAYTEDFYRRTFFSTTADEGDTVLDNGSLELGEESNDDEEVAGGHFSERPIGIGTSWEHTETPWVEVVHGHEKRLVGSQTWRVRRDLGRGA</sequence>
<feature type="region of interest" description="Disordered" evidence="9">
    <location>
        <begin position="30"/>
        <end position="105"/>
    </location>
</feature>